<dbReference type="SUPFAM" id="SSF52540">
    <property type="entry name" value="P-loop containing nucleoside triphosphate hydrolases"/>
    <property type="match status" value="1"/>
</dbReference>
<reference evidence="3" key="1">
    <citation type="submission" date="2021-01" db="EMBL/GenBank/DDBJ databases">
        <title>Whole genome shotgun sequence of Planotetraspora silvatica NBRC 100141.</title>
        <authorList>
            <person name="Komaki H."/>
            <person name="Tamura T."/>
        </authorList>
    </citation>
    <scope>NUCLEOTIDE SEQUENCE</scope>
    <source>
        <strain evidence="3">NBRC 100141</strain>
    </source>
</reference>
<proteinExistence type="predicted"/>
<keyword evidence="1" id="KW-1133">Transmembrane helix</keyword>
<evidence type="ECO:0000256" key="1">
    <source>
        <dbReference type="SAM" id="Phobius"/>
    </source>
</evidence>
<keyword evidence="1" id="KW-0472">Membrane</keyword>
<dbReference type="Gene3D" id="3.40.50.300">
    <property type="entry name" value="P-loop containing nucleotide triphosphate hydrolases"/>
    <property type="match status" value="1"/>
</dbReference>
<protein>
    <submittedName>
        <fullName evidence="3">NACHT domain-containing protein</fullName>
    </submittedName>
</protein>
<organism evidence="3 4">
    <name type="scientific">Planotetraspora silvatica</name>
    <dbReference type="NCBI Taxonomy" id="234614"/>
    <lineage>
        <taxon>Bacteria</taxon>
        <taxon>Bacillati</taxon>
        <taxon>Actinomycetota</taxon>
        <taxon>Actinomycetes</taxon>
        <taxon>Streptosporangiales</taxon>
        <taxon>Streptosporangiaceae</taxon>
        <taxon>Planotetraspora</taxon>
    </lineage>
</organism>
<keyword evidence="4" id="KW-1185">Reference proteome</keyword>
<comment type="caution">
    <text evidence="3">The sequence shown here is derived from an EMBL/GenBank/DDBJ whole genome shotgun (WGS) entry which is preliminary data.</text>
</comment>
<dbReference type="RefSeq" id="WP_203975150.1">
    <property type="nucleotide sequence ID" value="NZ_BAAAKY010000014.1"/>
</dbReference>
<feature type="transmembrane region" description="Helical" evidence="1">
    <location>
        <begin position="459"/>
        <end position="479"/>
    </location>
</feature>
<evidence type="ECO:0000313" key="3">
    <source>
        <dbReference type="EMBL" id="GII46985.1"/>
    </source>
</evidence>
<gene>
    <name evidence="3" type="ORF">Psi02_34090</name>
</gene>
<dbReference type="InterPro" id="IPR007111">
    <property type="entry name" value="NACHT_NTPase"/>
</dbReference>
<dbReference type="Pfam" id="PF05729">
    <property type="entry name" value="NACHT"/>
    <property type="match status" value="1"/>
</dbReference>
<feature type="transmembrane region" description="Helical" evidence="1">
    <location>
        <begin position="616"/>
        <end position="636"/>
    </location>
</feature>
<feature type="transmembrane region" description="Helical" evidence="1">
    <location>
        <begin position="544"/>
        <end position="564"/>
    </location>
</feature>
<feature type="transmembrane region" description="Helical" evidence="1">
    <location>
        <begin position="37"/>
        <end position="60"/>
    </location>
</feature>
<evidence type="ECO:0000313" key="4">
    <source>
        <dbReference type="Proteomes" id="UP000644610"/>
    </source>
</evidence>
<feature type="transmembrane region" description="Helical" evidence="1">
    <location>
        <begin position="642"/>
        <end position="664"/>
    </location>
</feature>
<feature type="domain" description="NACHT" evidence="2">
    <location>
        <begin position="151"/>
        <end position="282"/>
    </location>
</feature>
<dbReference type="InterPro" id="IPR027417">
    <property type="entry name" value="P-loop_NTPase"/>
</dbReference>
<feature type="transmembrane region" description="Helical" evidence="1">
    <location>
        <begin position="499"/>
        <end position="523"/>
    </location>
</feature>
<dbReference type="Proteomes" id="UP000644610">
    <property type="component" value="Unassembled WGS sequence"/>
</dbReference>
<keyword evidence="1" id="KW-0812">Transmembrane</keyword>
<feature type="transmembrane region" description="Helical" evidence="1">
    <location>
        <begin position="12"/>
        <end position="31"/>
    </location>
</feature>
<evidence type="ECO:0000259" key="2">
    <source>
        <dbReference type="PROSITE" id="PS50837"/>
    </source>
</evidence>
<sequence>MTKGRVRWRIPLAVLAVLAVGALVVAVWRAWTPAAEVNLADVVAVALAAATAVGAVVAWARRSTAAAVPTDPDVETAAQVLAGLVERQWHAEARHRLLDDPEPIPVQWQLTTDQTVMSHSRLIAAEGEPLFAGRSDDIARMARDFRVLIRRRLVITGGAGMGKTTLAVQLLLHLLATRQKDRHGVAEGEIVPVPVLLPVSGWDLDAHPRLQDWLTVRLAQDYPALAAPQLGVGAAAALAEGGHILPVLDGLDEIADDARARVIEALNASLTAADQLILTSRTAEFATAITAAGRPLNAAAVITPKLLTPQATADYLTACLPATPRPAWQQVLAALRSRAVPGLSQLAATPLGLWLIRTVYLTPGADPTPLTGLLGGDAAALRAHLLDELIPALIATRPPSTDPADHFRPRRRLDPDATRRYLAYLARAFPPEATRDIAWWHIARTANCFRLRVRLAAGLLFGLAAGLTGGLMFGIADGFRFDLWLEFGPGTWFNWALDGWLRFGIAFGVAAGVASGITTGTWVDHRPGYASLHLSGRTNILIRSIKRSSLTYGLVLGLVLGVAFLPQVGIATAFLIGFGTCLAAGFTDGLIEWSEQPSLTSTSTPRSSWRADKTLTFLRAITGLVVGLTLAAGFALMSTPGLSLGEGLVFGLLGGLVLGLAYVLNGSHHAWLAWALSRSTLAFAHRLPWQIMDFLDDVHRLGLLRAVGPVYQFRHAALHDHLAAADNPR</sequence>
<feature type="transmembrane region" description="Helical" evidence="1">
    <location>
        <begin position="570"/>
        <end position="591"/>
    </location>
</feature>
<dbReference type="EMBL" id="BOOQ01000022">
    <property type="protein sequence ID" value="GII46985.1"/>
    <property type="molecule type" value="Genomic_DNA"/>
</dbReference>
<dbReference type="AlphaFoldDB" id="A0A8J3XN85"/>
<dbReference type="PROSITE" id="PS50837">
    <property type="entry name" value="NACHT"/>
    <property type="match status" value="1"/>
</dbReference>
<name>A0A8J3XN85_9ACTN</name>
<accession>A0A8J3XN85</accession>